<dbReference type="InterPro" id="IPR003726">
    <property type="entry name" value="HCY_dom"/>
</dbReference>
<feature type="binding site" evidence="3">
    <location>
        <position position="225"/>
    </location>
    <ligand>
        <name>Zn(2+)</name>
        <dbReference type="ChEBI" id="CHEBI:29105"/>
    </ligand>
</feature>
<accession>A0A371JT18</accession>
<dbReference type="PROSITE" id="PS50970">
    <property type="entry name" value="HCY"/>
    <property type="match status" value="1"/>
</dbReference>
<evidence type="ECO:0000313" key="5">
    <source>
        <dbReference type="EMBL" id="RDY60938.1"/>
    </source>
</evidence>
<organism evidence="5 6">
    <name type="scientific">Flagellimonas nanhaiensis</name>
    <dbReference type="NCBI Taxonomy" id="2292706"/>
    <lineage>
        <taxon>Bacteria</taxon>
        <taxon>Pseudomonadati</taxon>
        <taxon>Bacteroidota</taxon>
        <taxon>Flavobacteriia</taxon>
        <taxon>Flavobacteriales</taxon>
        <taxon>Flavobacteriaceae</taxon>
        <taxon>Flagellimonas</taxon>
    </lineage>
</organism>
<keyword evidence="3" id="KW-0479">Metal-binding</keyword>
<dbReference type="RefSeq" id="WP_116182821.1">
    <property type="nucleotide sequence ID" value="NZ_QTJX01000001.1"/>
</dbReference>
<feature type="binding site" evidence="3">
    <location>
        <position position="295"/>
    </location>
    <ligand>
        <name>Zn(2+)</name>
        <dbReference type="ChEBI" id="CHEBI:29105"/>
    </ligand>
</feature>
<dbReference type="SUPFAM" id="SSF82282">
    <property type="entry name" value="Homocysteine S-methyltransferase"/>
    <property type="match status" value="1"/>
</dbReference>
<keyword evidence="1 3" id="KW-0489">Methyltransferase</keyword>
<dbReference type="GO" id="GO:0032259">
    <property type="term" value="P:methylation"/>
    <property type="evidence" value="ECO:0007669"/>
    <property type="project" value="UniProtKB-KW"/>
</dbReference>
<keyword evidence="2 3" id="KW-0808">Transferase</keyword>
<feature type="binding site" evidence="3">
    <location>
        <position position="294"/>
    </location>
    <ligand>
        <name>Zn(2+)</name>
        <dbReference type="ChEBI" id="CHEBI:29105"/>
    </ligand>
</feature>
<name>A0A371JT18_9FLAO</name>
<dbReference type="InterPro" id="IPR036589">
    <property type="entry name" value="HCY_dom_sf"/>
</dbReference>
<dbReference type="PANTHER" id="PTHR11103:SF18">
    <property type="entry name" value="SLR1189 PROTEIN"/>
    <property type="match status" value="1"/>
</dbReference>
<keyword evidence="3" id="KW-0862">Zinc</keyword>
<evidence type="ECO:0000259" key="4">
    <source>
        <dbReference type="PROSITE" id="PS50970"/>
    </source>
</evidence>
<dbReference type="Pfam" id="PF02574">
    <property type="entry name" value="S-methyl_trans"/>
    <property type="match status" value="1"/>
</dbReference>
<dbReference type="EMBL" id="QTJX01000001">
    <property type="protein sequence ID" value="RDY60938.1"/>
    <property type="molecule type" value="Genomic_DNA"/>
</dbReference>
<evidence type="ECO:0000313" key="6">
    <source>
        <dbReference type="Proteomes" id="UP000261828"/>
    </source>
</evidence>
<protein>
    <submittedName>
        <fullName evidence="5">Homocysteine S-methyltransferase</fullName>
    </submittedName>
</protein>
<comment type="cofactor">
    <cofactor evidence="3">
        <name>Zn(2+)</name>
        <dbReference type="ChEBI" id="CHEBI:29105"/>
    </cofactor>
</comment>
<evidence type="ECO:0000256" key="1">
    <source>
        <dbReference type="ARBA" id="ARBA00022603"/>
    </source>
</evidence>
<reference evidence="5 6" key="1">
    <citation type="submission" date="2018-08" db="EMBL/GenBank/DDBJ databases">
        <title>Muricauda nanhaiensis sp. nov., isolated from seawater of the South China Sea.</title>
        <authorList>
            <person name="Dang Y."/>
        </authorList>
    </citation>
    <scope>NUCLEOTIDE SEQUENCE [LARGE SCALE GENOMIC DNA]</scope>
    <source>
        <strain evidence="5 6">SM1704</strain>
    </source>
</reference>
<feature type="domain" description="Hcy-binding" evidence="4">
    <location>
        <begin position="2"/>
        <end position="309"/>
    </location>
</feature>
<gene>
    <name evidence="5" type="ORF">DX873_01815</name>
</gene>
<dbReference type="GO" id="GO:0008168">
    <property type="term" value="F:methyltransferase activity"/>
    <property type="evidence" value="ECO:0007669"/>
    <property type="project" value="UniProtKB-UniRule"/>
</dbReference>
<dbReference type="Gene3D" id="3.20.20.330">
    <property type="entry name" value="Homocysteine-binding-like domain"/>
    <property type="match status" value="1"/>
</dbReference>
<sequence>MSTPSQIDLKSTTFLTDGGIETDLLFNKGINLPHFAAFPLVENPKHADVLINYYQDYLELAKSNDTGFIIESPTWRANPDWAYKLGYSEKGLIRVNKTAIELMKVIRKPYQNDIEPIYISGCIGPRRDGYAVNAAMTSSEASEYHQLQINALKDGGADLVSAITMTYINEAMGIALEAQKNDIPVVISFTVETDGNLPSGESLESAITTIDEASGGYPLYYMINCAHPTHFIDKIIHGSEWKHRIQGIRANASCKSHAELDESTELDRGNAEELGALHTSLRKHLPNLQVFGGCCGTDVSHIKAICSHIFEPHNS</sequence>
<dbReference type="Proteomes" id="UP000261828">
    <property type="component" value="Unassembled WGS sequence"/>
</dbReference>
<dbReference type="OrthoDB" id="9803687at2"/>
<dbReference type="PANTHER" id="PTHR11103">
    <property type="entry name" value="SLR1189 PROTEIN"/>
    <property type="match status" value="1"/>
</dbReference>
<evidence type="ECO:0000256" key="2">
    <source>
        <dbReference type="ARBA" id="ARBA00022679"/>
    </source>
</evidence>
<evidence type="ECO:0000256" key="3">
    <source>
        <dbReference type="PROSITE-ProRule" id="PRU00333"/>
    </source>
</evidence>
<dbReference type="AlphaFoldDB" id="A0A371JT18"/>
<proteinExistence type="predicted"/>
<dbReference type="GO" id="GO:0046872">
    <property type="term" value="F:metal ion binding"/>
    <property type="evidence" value="ECO:0007669"/>
    <property type="project" value="UniProtKB-KW"/>
</dbReference>
<comment type="caution">
    <text evidence="5">The sequence shown here is derived from an EMBL/GenBank/DDBJ whole genome shotgun (WGS) entry which is preliminary data.</text>
</comment>
<keyword evidence="6" id="KW-1185">Reference proteome</keyword>